<dbReference type="Proteomes" id="UP000808349">
    <property type="component" value="Unassembled WGS sequence"/>
</dbReference>
<gene>
    <name evidence="7" type="primary">rplI</name>
    <name evidence="10" type="ORF">IPO85_01705</name>
</gene>
<dbReference type="SUPFAM" id="SSF55658">
    <property type="entry name" value="L9 N-domain-like"/>
    <property type="match status" value="1"/>
</dbReference>
<evidence type="ECO:0000313" key="11">
    <source>
        <dbReference type="Proteomes" id="UP000808349"/>
    </source>
</evidence>
<keyword evidence="3 7" id="KW-0694">RNA-binding</keyword>
<dbReference type="InterPro" id="IPR020069">
    <property type="entry name" value="Ribosomal_bL9_C"/>
</dbReference>
<dbReference type="GO" id="GO:0003735">
    <property type="term" value="F:structural constituent of ribosome"/>
    <property type="evidence" value="ECO:0007669"/>
    <property type="project" value="InterPro"/>
</dbReference>
<dbReference type="InterPro" id="IPR036935">
    <property type="entry name" value="Ribosomal_bL9_N_sf"/>
</dbReference>
<evidence type="ECO:0000256" key="1">
    <source>
        <dbReference type="ARBA" id="ARBA00010605"/>
    </source>
</evidence>
<keyword evidence="4 7" id="KW-0689">Ribosomal protein</keyword>
<feature type="domain" description="Large ribosomal subunit protein bL9 C-terminal" evidence="9">
    <location>
        <begin position="66"/>
        <end position="146"/>
    </location>
</feature>
<dbReference type="Pfam" id="PF01281">
    <property type="entry name" value="Ribosomal_L9_N"/>
    <property type="match status" value="1"/>
</dbReference>
<dbReference type="GO" id="GO:0019843">
    <property type="term" value="F:rRNA binding"/>
    <property type="evidence" value="ECO:0007669"/>
    <property type="project" value="UniProtKB-UniRule"/>
</dbReference>
<evidence type="ECO:0000259" key="9">
    <source>
        <dbReference type="Pfam" id="PF03948"/>
    </source>
</evidence>
<sequence length="148" mass="16643">MQVILLKDVDKLGDKHQVVNVRPGYGRNFLIPQGSALLANDSNMRRLNELTRQDEAKENKKINVYKEMADQLKDATLKVGAKTGTSGKIFGSVTNVQIAAALKDQFNIEIERKKIHILEEVKELGTYVAQLDLHKQVIVKVNFEVVSE</sequence>
<evidence type="ECO:0000256" key="6">
    <source>
        <dbReference type="ARBA" id="ARBA00035292"/>
    </source>
</evidence>
<reference evidence="10 11" key="1">
    <citation type="submission" date="2020-10" db="EMBL/GenBank/DDBJ databases">
        <title>Connecting structure to function with the recovery of over 1000 high-quality activated sludge metagenome-assembled genomes encoding full-length rRNA genes using long-read sequencing.</title>
        <authorList>
            <person name="Singleton C.M."/>
            <person name="Petriglieri F."/>
            <person name="Kristensen J.M."/>
            <person name="Kirkegaard R.H."/>
            <person name="Michaelsen T.Y."/>
            <person name="Andersen M.H."/>
            <person name="Karst S.M."/>
            <person name="Dueholm M.S."/>
            <person name="Nielsen P.H."/>
            <person name="Albertsen M."/>
        </authorList>
    </citation>
    <scope>NUCLEOTIDE SEQUENCE [LARGE SCALE GENOMIC DNA]</scope>
    <source>
        <strain evidence="10">Ribe_18-Q3-R11-54_BAT3C.373</strain>
    </source>
</reference>
<evidence type="ECO:0000256" key="3">
    <source>
        <dbReference type="ARBA" id="ARBA00022884"/>
    </source>
</evidence>
<evidence type="ECO:0000256" key="7">
    <source>
        <dbReference type="HAMAP-Rule" id="MF_00503"/>
    </source>
</evidence>
<comment type="similarity">
    <text evidence="1 7">Belongs to the bacterial ribosomal protein bL9 family.</text>
</comment>
<comment type="caution">
    <text evidence="10">The sequence shown here is derived from an EMBL/GenBank/DDBJ whole genome shotgun (WGS) entry which is preliminary data.</text>
</comment>
<dbReference type="EMBL" id="JADKFW010000004">
    <property type="protein sequence ID" value="MBK9716239.1"/>
    <property type="molecule type" value="Genomic_DNA"/>
</dbReference>
<dbReference type="NCBIfam" id="TIGR00158">
    <property type="entry name" value="L9"/>
    <property type="match status" value="1"/>
</dbReference>
<keyword evidence="5 7" id="KW-0687">Ribonucleoprotein</keyword>
<evidence type="ECO:0000259" key="8">
    <source>
        <dbReference type="Pfam" id="PF01281"/>
    </source>
</evidence>
<dbReference type="InterPro" id="IPR020594">
    <property type="entry name" value="Ribosomal_bL9_bac/chp"/>
</dbReference>
<dbReference type="InterPro" id="IPR000244">
    <property type="entry name" value="Ribosomal_bL9"/>
</dbReference>
<dbReference type="GO" id="GO:1990904">
    <property type="term" value="C:ribonucleoprotein complex"/>
    <property type="evidence" value="ECO:0007669"/>
    <property type="project" value="UniProtKB-KW"/>
</dbReference>
<evidence type="ECO:0000256" key="2">
    <source>
        <dbReference type="ARBA" id="ARBA00022730"/>
    </source>
</evidence>
<dbReference type="GO" id="GO:0005840">
    <property type="term" value="C:ribosome"/>
    <property type="evidence" value="ECO:0007669"/>
    <property type="project" value="UniProtKB-KW"/>
</dbReference>
<evidence type="ECO:0000313" key="10">
    <source>
        <dbReference type="EMBL" id="MBK9716239.1"/>
    </source>
</evidence>
<evidence type="ECO:0000256" key="4">
    <source>
        <dbReference type="ARBA" id="ARBA00022980"/>
    </source>
</evidence>
<comment type="function">
    <text evidence="7">Binds to the 23S rRNA.</text>
</comment>
<dbReference type="InterPro" id="IPR020070">
    <property type="entry name" value="Ribosomal_bL9_N"/>
</dbReference>
<dbReference type="InterPro" id="IPR036791">
    <property type="entry name" value="Ribosomal_bL9_C_sf"/>
</dbReference>
<name>A0A9D7S7H8_9BACT</name>
<feature type="domain" description="Ribosomal protein L9" evidence="8">
    <location>
        <begin position="1"/>
        <end position="46"/>
    </location>
</feature>
<dbReference type="InterPro" id="IPR009027">
    <property type="entry name" value="Ribosomal_bL9/RNase_H1_N"/>
</dbReference>
<protein>
    <recommendedName>
        <fullName evidence="6 7">Large ribosomal subunit protein bL9</fullName>
    </recommendedName>
</protein>
<accession>A0A9D7S7H8</accession>
<dbReference type="SUPFAM" id="SSF55653">
    <property type="entry name" value="Ribosomal protein L9 C-domain"/>
    <property type="match status" value="1"/>
</dbReference>
<dbReference type="Gene3D" id="3.40.5.10">
    <property type="entry name" value="Ribosomal protein L9, N-terminal domain"/>
    <property type="match status" value="1"/>
</dbReference>
<organism evidence="10 11">
    <name type="scientific">Candidatus Defluviibacterium haderslevense</name>
    <dbReference type="NCBI Taxonomy" id="2981993"/>
    <lineage>
        <taxon>Bacteria</taxon>
        <taxon>Pseudomonadati</taxon>
        <taxon>Bacteroidota</taxon>
        <taxon>Saprospiria</taxon>
        <taxon>Saprospirales</taxon>
        <taxon>Saprospiraceae</taxon>
        <taxon>Candidatus Defluviibacterium</taxon>
    </lineage>
</organism>
<dbReference type="HAMAP" id="MF_00503">
    <property type="entry name" value="Ribosomal_bL9"/>
    <property type="match status" value="1"/>
</dbReference>
<dbReference type="Pfam" id="PF03948">
    <property type="entry name" value="Ribosomal_L9_C"/>
    <property type="match status" value="1"/>
</dbReference>
<dbReference type="Gene3D" id="3.10.430.100">
    <property type="entry name" value="Ribosomal protein L9, C-terminal domain"/>
    <property type="match status" value="1"/>
</dbReference>
<evidence type="ECO:0000256" key="5">
    <source>
        <dbReference type="ARBA" id="ARBA00023274"/>
    </source>
</evidence>
<dbReference type="GO" id="GO:0006412">
    <property type="term" value="P:translation"/>
    <property type="evidence" value="ECO:0007669"/>
    <property type="project" value="UniProtKB-UniRule"/>
</dbReference>
<proteinExistence type="inferred from homology"/>
<keyword evidence="2 7" id="KW-0699">rRNA-binding</keyword>
<dbReference type="PANTHER" id="PTHR21368">
    <property type="entry name" value="50S RIBOSOMAL PROTEIN L9"/>
    <property type="match status" value="1"/>
</dbReference>
<dbReference type="AlphaFoldDB" id="A0A9D7S7H8"/>